<dbReference type="InterPro" id="IPR008947">
    <property type="entry name" value="PLipase_C/P1_nuclease_dom_sf"/>
</dbReference>
<dbReference type="FunCoup" id="A0A077ZPD1">
    <property type="interactions" value="4"/>
</dbReference>
<name>A0A077ZPD1_STYLE</name>
<protein>
    <submittedName>
        <fullName evidence="9">Single strand-specific</fullName>
    </submittedName>
</protein>
<evidence type="ECO:0000256" key="1">
    <source>
        <dbReference type="ARBA" id="ARBA00009547"/>
    </source>
</evidence>
<evidence type="ECO:0000313" key="10">
    <source>
        <dbReference type="Proteomes" id="UP000039865"/>
    </source>
</evidence>
<evidence type="ECO:0000313" key="9">
    <source>
        <dbReference type="EMBL" id="CDW71783.1"/>
    </source>
</evidence>
<dbReference type="Pfam" id="PF02265">
    <property type="entry name" value="S1-P1_nuclease"/>
    <property type="match status" value="1"/>
</dbReference>
<dbReference type="InParanoid" id="A0A077ZPD1"/>
<dbReference type="OMA" id="HYIDIPF"/>
<organism evidence="9 10">
    <name type="scientific">Stylonychia lemnae</name>
    <name type="common">Ciliate</name>
    <dbReference type="NCBI Taxonomy" id="5949"/>
    <lineage>
        <taxon>Eukaryota</taxon>
        <taxon>Sar</taxon>
        <taxon>Alveolata</taxon>
        <taxon>Ciliophora</taxon>
        <taxon>Intramacronucleata</taxon>
        <taxon>Spirotrichea</taxon>
        <taxon>Stichotrichia</taxon>
        <taxon>Sporadotrichida</taxon>
        <taxon>Oxytrichidae</taxon>
        <taxon>Stylonychinae</taxon>
        <taxon>Stylonychia</taxon>
    </lineage>
</organism>
<keyword evidence="6" id="KW-1015">Disulfide bond</keyword>
<accession>A0A077ZPD1</accession>
<evidence type="ECO:0000256" key="6">
    <source>
        <dbReference type="ARBA" id="ARBA00023157"/>
    </source>
</evidence>
<dbReference type="InterPro" id="IPR003154">
    <property type="entry name" value="S1/P1nuclease"/>
</dbReference>
<sequence>MKTARLLPALVIALFTGKVFGFWEQGHLMVARIAYDHLSQESPSALSAANNLLQVYSNSNPSMTSLEGDFPFVECSTFADSIKAKGGSYQSGWHFIDNPFFDEGGSINDYPDFQFDEQNIGKVIPALVDWLSGNSGYQNSFAYQQITEHVSNENEAKSYALRLLIHYLGDIHQPLHASSRVNSKYPKGDRGGNSFQVPPKDDAKNLHSVWDSVVYDHADTPSLPYSSSAWNRLGGVCSDLENKYSFSSSEYNSVDVDTWVNESFAITQSNVYNGITEKQSLPSDYVQTNVDVIEKHIVLGGLRLATTIKTIFGNSGAVEEALFLQ</sequence>
<evidence type="ECO:0000256" key="3">
    <source>
        <dbReference type="ARBA" id="ARBA00022723"/>
    </source>
</evidence>
<feature type="signal peptide" evidence="8">
    <location>
        <begin position="1"/>
        <end position="21"/>
    </location>
</feature>
<keyword evidence="3" id="KW-0479">Metal-binding</keyword>
<keyword evidence="10" id="KW-1185">Reference proteome</keyword>
<dbReference type="GO" id="GO:0003676">
    <property type="term" value="F:nucleic acid binding"/>
    <property type="evidence" value="ECO:0007669"/>
    <property type="project" value="InterPro"/>
</dbReference>
<evidence type="ECO:0000256" key="2">
    <source>
        <dbReference type="ARBA" id="ARBA00022722"/>
    </source>
</evidence>
<dbReference type="GO" id="GO:0046872">
    <property type="term" value="F:metal ion binding"/>
    <property type="evidence" value="ECO:0007669"/>
    <property type="project" value="UniProtKB-KW"/>
</dbReference>
<dbReference type="PANTHER" id="PTHR33146:SF10">
    <property type="entry name" value="STRAND-SPECIFIC NUCLEASE, PUTATIVE-RELATED"/>
    <property type="match status" value="1"/>
</dbReference>
<proteinExistence type="inferred from homology"/>
<dbReference type="Proteomes" id="UP000039865">
    <property type="component" value="Unassembled WGS sequence"/>
</dbReference>
<evidence type="ECO:0000256" key="4">
    <source>
        <dbReference type="ARBA" id="ARBA00022759"/>
    </source>
</evidence>
<keyword evidence="4" id="KW-0255">Endonuclease</keyword>
<comment type="similarity">
    <text evidence="1">Belongs to the nuclease type I family.</text>
</comment>
<feature type="chain" id="PRO_5001728830" evidence="8">
    <location>
        <begin position="22"/>
        <end position="325"/>
    </location>
</feature>
<dbReference type="Gene3D" id="1.10.575.10">
    <property type="entry name" value="P1 Nuclease"/>
    <property type="match status" value="1"/>
</dbReference>
<dbReference type="GO" id="GO:0016788">
    <property type="term" value="F:hydrolase activity, acting on ester bonds"/>
    <property type="evidence" value="ECO:0007669"/>
    <property type="project" value="InterPro"/>
</dbReference>
<dbReference type="GO" id="GO:0004519">
    <property type="term" value="F:endonuclease activity"/>
    <property type="evidence" value="ECO:0007669"/>
    <property type="project" value="UniProtKB-KW"/>
</dbReference>
<dbReference type="OrthoDB" id="441446at2759"/>
<dbReference type="CDD" id="cd11010">
    <property type="entry name" value="S1-P1_nuclease"/>
    <property type="match status" value="1"/>
</dbReference>
<evidence type="ECO:0000256" key="8">
    <source>
        <dbReference type="SAM" id="SignalP"/>
    </source>
</evidence>
<dbReference type="SUPFAM" id="SSF48537">
    <property type="entry name" value="Phospholipase C/P1 nuclease"/>
    <property type="match status" value="1"/>
</dbReference>
<dbReference type="PANTHER" id="PTHR33146">
    <property type="entry name" value="ENDONUCLEASE 4"/>
    <property type="match status" value="1"/>
</dbReference>
<keyword evidence="7" id="KW-0325">Glycoprotein</keyword>
<gene>
    <name evidence="9" type="primary">Contig6745.g7217</name>
    <name evidence="9" type="ORF">STYLEM_732</name>
</gene>
<dbReference type="EMBL" id="CCKQ01000693">
    <property type="protein sequence ID" value="CDW71783.1"/>
    <property type="molecule type" value="Genomic_DNA"/>
</dbReference>
<reference evidence="9 10" key="1">
    <citation type="submission" date="2014-06" db="EMBL/GenBank/DDBJ databases">
        <authorList>
            <person name="Swart Estienne"/>
        </authorList>
    </citation>
    <scope>NUCLEOTIDE SEQUENCE [LARGE SCALE GENOMIC DNA]</scope>
    <source>
        <strain evidence="9 10">130c</strain>
    </source>
</reference>
<keyword evidence="5" id="KW-0378">Hydrolase</keyword>
<keyword evidence="2" id="KW-0540">Nuclease</keyword>
<keyword evidence="8" id="KW-0732">Signal</keyword>
<evidence type="ECO:0000256" key="7">
    <source>
        <dbReference type="ARBA" id="ARBA00023180"/>
    </source>
</evidence>
<dbReference type="AlphaFoldDB" id="A0A077ZPD1"/>
<evidence type="ECO:0000256" key="5">
    <source>
        <dbReference type="ARBA" id="ARBA00022801"/>
    </source>
</evidence>
<dbReference type="GO" id="GO:0006308">
    <property type="term" value="P:DNA catabolic process"/>
    <property type="evidence" value="ECO:0007669"/>
    <property type="project" value="InterPro"/>
</dbReference>